<proteinExistence type="predicted"/>
<keyword evidence="5" id="KW-1185">Reference proteome</keyword>
<dbReference type="Gene3D" id="1.25.40.20">
    <property type="entry name" value="Ankyrin repeat-containing domain"/>
    <property type="match status" value="2"/>
</dbReference>
<dbReference type="SMART" id="SM00248">
    <property type="entry name" value="ANK"/>
    <property type="match status" value="4"/>
</dbReference>
<evidence type="ECO:0000256" key="3">
    <source>
        <dbReference type="PROSITE-ProRule" id="PRU00023"/>
    </source>
</evidence>
<dbReference type="SUPFAM" id="SSF48403">
    <property type="entry name" value="Ankyrin repeat"/>
    <property type="match status" value="1"/>
</dbReference>
<reference evidence="4" key="1">
    <citation type="submission" date="2023-06" db="EMBL/GenBank/DDBJ databases">
        <title>Genome-scale phylogeny and comparative genomics of the fungal order Sordariales.</title>
        <authorList>
            <consortium name="Lawrence Berkeley National Laboratory"/>
            <person name="Hensen N."/>
            <person name="Bonometti L."/>
            <person name="Westerberg I."/>
            <person name="Brannstrom I.O."/>
            <person name="Guillou S."/>
            <person name="Cros-Aarteil S."/>
            <person name="Calhoun S."/>
            <person name="Haridas S."/>
            <person name="Kuo A."/>
            <person name="Mondo S."/>
            <person name="Pangilinan J."/>
            <person name="Riley R."/>
            <person name="Labutti K."/>
            <person name="Andreopoulos B."/>
            <person name="Lipzen A."/>
            <person name="Chen C."/>
            <person name="Yanf M."/>
            <person name="Daum C."/>
            <person name="Ng V."/>
            <person name="Clum A."/>
            <person name="Steindorff A."/>
            <person name="Ohm R."/>
            <person name="Martin F."/>
            <person name="Silar P."/>
            <person name="Natvig D."/>
            <person name="Lalanne C."/>
            <person name="Gautier V."/>
            <person name="Ament-Velasquez S.L."/>
            <person name="Kruys A."/>
            <person name="Hutchinson M.I."/>
            <person name="Powell A.J."/>
            <person name="Barry K."/>
            <person name="Miller A.N."/>
            <person name="Grigoriev I.V."/>
            <person name="Debuchy R."/>
            <person name="Gladieux P."/>
            <person name="Thoren M.H."/>
            <person name="Johannesson H."/>
        </authorList>
    </citation>
    <scope>NUCLEOTIDE SEQUENCE</scope>
    <source>
        <strain evidence="4">CBS 606.72</strain>
    </source>
</reference>
<accession>A0AA39WLS6</accession>
<feature type="repeat" description="ANK" evidence="3">
    <location>
        <begin position="199"/>
        <end position="231"/>
    </location>
</feature>
<dbReference type="PROSITE" id="PS50297">
    <property type="entry name" value="ANK_REP_REGION"/>
    <property type="match status" value="3"/>
</dbReference>
<dbReference type="InterPro" id="IPR002110">
    <property type="entry name" value="Ankyrin_rpt"/>
</dbReference>
<comment type="caution">
    <text evidence="4">The sequence shown here is derived from an EMBL/GenBank/DDBJ whole genome shotgun (WGS) entry which is preliminary data.</text>
</comment>
<gene>
    <name evidence="4" type="ORF">B0T14DRAFT_525797</name>
</gene>
<dbReference type="Pfam" id="PF12796">
    <property type="entry name" value="Ank_2"/>
    <property type="match status" value="2"/>
</dbReference>
<feature type="repeat" description="ANK" evidence="3">
    <location>
        <begin position="300"/>
        <end position="332"/>
    </location>
</feature>
<sequence length="377" mass="39344">MHSSSCACKGLPVSSRKPTEDELDCSKISALAQARRRDTTTSNQVHPRHVGLLSLSRYFAPAPPTPKPSDIAALCQTCADLDIDAISHYLFALKIPINTANHVGTTPLLAAIAAKCAPLRPKSHLALVELLLESGADANMGVFRPGTQPTNPLSAAVALGLTEVVRLLIRLGANIDTSLPAPSTHGSSRRGHSSPGRNVGMAPLHVAVFADRADCLEVLLQHGAKSDITFVAAQSVCPVLPASTPPTSPSDIRRPKVHAIRAAKSGFVQQVTALHLAHNRKKCTDVLLRYGAAVGTRDGQGRTPLHWAVAAGNLDVVSAIVAAGADGDVSDDDGSTPLGMAMGMCGGDAIEMGRVILGGTGRCSDDDTGMRTVQKWV</sequence>
<evidence type="ECO:0000313" key="4">
    <source>
        <dbReference type="EMBL" id="KAK0617758.1"/>
    </source>
</evidence>
<dbReference type="PANTHER" id="PTHR24134">
    <property type="entry name" value="ANKYRIN REPEAT-CONTAINING PROTEIN DDB_G0279043"/>
    <property type="match status" value="1"/>
</dbReference>
<evidence type="ECO:0000256" key="1">
    <source>
        <dbReference type="ARBA" id="ARBA00022737"/>
    </source>
</evidence>
<name>A0AA39WLS6_9PEZI</name>
<evidence type="ECO:0000313" key="5">
    <source>
        <dbReference type="Proteomes" id="UP001175000"/>
    </source>
</evidence>
<dbReference type="Proteomes" id="UP001175000">
    <property type="component" value="Unassembled WGS sequence"/>
</dbReference>
<keyword evidence="2 3" id="KW-0040">ANK repeat</keyword>
<evidence type="ECO:0000256" key="2">
    <source>
        <dbReference type="ARBA" id="ARBA00023043"/>
    </source>
</evidence>
<dbReference type="EMBL" id="JAULSU010000005">
    <property type="protein sequence ID" value="KAK0617758.1"/>
    <property type="molecule type" value="Genomic_DNA"/>
</dbReference>
<dbReference type="PANTHER" id="PTHR24134:SF9">
    <property type="entry name" value="ANKYRIN REPEAT AND SOCS BOX PROTEIN 8"/>
    <property type="match status" value="1"/>
</dbReference>
<dbReference type="InterPro" id="IPR036770">
    <property type="entry name" value="Ankyrin_rpt-contain_sf"/>
</dbReference>
<protein>
    <submittedName>
        <fullName evidence="4">Ankyrin repeat-containing domain protein</fullName>
    </submittedName>
</protein>
<dbReference type="AlphaFoldDB" id="A0AA39WLS6"/>
<keyword evidence="1" id="KW-0677">Repeat</keyword>
<feature type="repeat" description="ANK" evidence="3">
    <location>
        <begin position="148"/>
        <end position="180"/>
    </location>
</feature>
<dbReference type="PROSITE" id="PS50088">
    <property type="entry name" value="ANK_REPEAT"/>
    <property type="match status" value="3"/>
</dbReference>
<organism evidence="4 5">
    <name type="scientific">Immersiella caudata</name>
    <dbReference type="NCBI Taxonomy" id="314043"/>
    <lineage>
        <taxon>Eukaryota</taxon>
        <taxon>Fungi</taxon>
        <taxon>Dikarya</taxon>
        <taxon>Ascomycota</taxon>
        <taxon>Pezizomycotina</taxon>
        <taxon>Sordariomycetes</taxon>
        <taxon>Sordariomycetidae</taxon>
        <taxon>Sordariales</taxon>
        <taxon>Lasiosphaeriaceae</taxon>
        <taxon>Immersiella</taxon>
    </lineage>
</organism>